<evidence type="ECO:0000256" key="1">
    <source>
        <dbReference type="ARBA" id="ARBA00022614"/>
    </source>
</evidence>
<dbReference type="Pfam" id="PF23559">
    <property type="entry name" value="WHD_DRP"/>
    <property type="match status" value="1"/>
</dbReference>
<dbReference type="PRINTS" id="PR00364">
    <property type="entry name" value="DISEASERSIST"/>
</dbReference>
<dbReference type="Gene3D" id="1.20.5.4130">
    <property type="match status" value="1"/>
</dbReference>
<evidence type="ECO:0000313" key="11">
    <source>
        <dbReference type="RefSeq" id="XP_020990178.1"/>
    </source>
</evidence>
<dbReference type="GO" id="GO:0006952">
    <property type="term" value="P:defense response"/>
    <property type="evidence" value="ECO:0007669"/>
    <property type="project" value="UniProtKB-KW"/>
</dbReference>
<dbReference type="Pfam" id="PF18052">
    <property type="entry name" value="Rx_N"/>
    <property type="match status" value="1"/>
</dbReference>
<dbReference type="GO" id="GO:0043531">
    <property type="term" value="F:ADP binding"/>
    <property type="evidence" value="ECO:0007669"/>
    <property type="project" value="InterPro"/>
</dbReference>
<feature type="domain" description="NB-ARC" evidence="6">
    <location>
        <begin position="168"/>
        <end position="336"/>
    </location>
</feature>
<evidence type="ECO:0000256" key="3">
    <source>
        <dbReference type="ARBA" id="ARBA00022741"/>
    </source>
</evidence>
<evidence type="ECO:0000256" key="5">
    <source>
        <dbReference type="ARBA" id="ARBA00022840"/>
    </source>
</evidence>
<evidence type="ECO:0000256" key="2">
    <source>
        <dbReference type="ARBA" id="ARBA00022737"/>
    </source>
</evidence>
<dbReference type="SUPFAM" id="SSF52540">
    <property type="entry name" value="P-loop containing nucleoside triphosphate hydrolases"/>
    <property type="match status" value="1"/>
</dbReference>
<keyword evidence="1" id="KW-0433">Leucine-rich repeat</keyword>
<evidence type="ECO:0000313" key="10">
    <source>
        <dbReference type="Proteomes" id="UP000515211"/>
    </source>
</evidence>
<dbReference type="InterPro" id="IPR027417">
    <property type="entry name" value="P-loop_NTPase"/>
</dbReference>
<dbReference type="InterPro" id="IPR041118">
    <property type="entry name" value="Rx_N"/>
</dbReference>
<keyword evidence="3" id="KW-0547">Nucleotide-binding</keyword>
<dbReference type="InterPro" id="IPR042197">
    <property type="entry name" value="Apaf_helical"/>
</dbReference>
<dbReference type="FunFam" id="3.40.50.300:FF:001091">
    <property type="entry name" value="Probable disease resistance protein At1g61300"/>
    <property type="match status" value="1"/>
</dbReference>
<dbReference type="InterPro" id="IPR058922">
    <property type="entry name" value="WHD_DRP"/>
</dbReference>
<reference evidence="11" key="1">
    <citation type="submission" date="2025-08" db="UniProtKB">
        <authorList>
            <consortium name="RefSeq"/>
        </authorList>
    </citation>
    <scope>IDENTIFICATION</scope>
    <source>
        <tissue evidence="11">Whole plant</tissue>
    </source>
</reference>
<dbReference type="PANTHER" id="PTHR36766">
    <property type="entry name" value="PLANT BROAD-SPECTRUM MILDEW RESISTANCE PROTEIN RPW8"/>
    <property type="match status" value="1"/>
</dbReference>
<dbReference type="InterPro" id="IPR002182">
    <property type="entry name" value="NB-ARC"/>
</dbReference>
<dbReference type="GeneID" id="107472442"/>
<feature type="domain" description="Disease resistance protein winged helix" evidence="8">
    <location>
        <begin position="424"/>
        <end position="491"/>
    </location>
</feature>
<feature type="domain" description="R13L1/DRL21-like LRR repeat region" evidence="9">
    <location>
        <begin position="680"/>
        <end position="818"/>
    </location>
</feature>
<evidence type="ECO:0000259" key="7">
    <source>
        <dbReference type="Pfam" id="PF18052"/>
    </source>
</evidence>
<sequence>MAAKLDGGAYLTSFVDAILDKLSSILEDDSVLDSVLELLERLQNSLYDAGPVLDDAEQKQFTDKRVKKWLVDLQDALYFADDLLDELSTKAAIAATQGDPGNSSSWSRHVDSYIDDSGVNVIEKIVGKLESLVKRKAKLGLEKSAKLDTSWRIPSTSLVVSSDIFGRDKEKREIIKLLLDDSESPLTLIPIWGMGGIGKTALAQLVYSDAEVVGKFDTRAWVCVAENFNPISLTRTILEKITCSSYKRDDFDSLQTHLKQKLIGKTFLVVLDDVWHDQQDIWEDLLKPFRYGNHGSKILLTTRSEKVASVVATTDLHYQLSLLSNEDCWLVFSKHARLSADSMKNPTLQKVGKDIVKKCDGLPLAAQALGGLLRGNYEVKSWNHILKNEIWKSSNDKIKIVPALRVSYYYLPSCLKKCFVYCSIYPKSYEFDKDELILLWMAENLLQPIGEKSLEEVGDEYFDELFVRSFFQPHSTNEKTFVMHDLVHDLAMIYAGEFCFRAEEHENAVEIDIKARHLSHNAKGNYPISKLVGVCDRVEHTRTFLEINLSPNIPFDMENTPCILLSKLKRLRALSFKCFPLESVPDSIGELIHLRYLDLSGTYIVTLPESLGNLYNLQTLKLIGCEKLKMLPDGMQNLVNLRHLDIRATCLRKMPKGMSKLKSLQFLSDFVIGKHEENKIKELGALANLRESISIDKLENVVDSSEAWEARMFDKDGIDSLKLSWWSHKSMEEVFAFAVKKKDAADSQIERDILDKLQPHSNLKEVEISGYRGTTFPDWLENSSYHNITTLTLQHCNKCSVLPSFGQLPSLKHLTISDFKSLKTVGAEFYKGGSCLETPFPVLETLTFCSISDWVKWDSMEFNAFPRLAELTLSDCPMLTGDLPYHLPSLQSLTIDNSKDLRCCLPIAPAMASLNIVGGGEVSISELPPLLRKLSIHGIDQVEPVVKAFRNMQLTCLTSLCISDCSFHISFPVSSIPASLQELTISGCAKLELEMDGHHKSLQSLSIIYYYDSATSFSWDAFPNLVRLNIRKCKEMESIVVSRSLSCLRSLHISSCQSLKSVSTLWMAAPQLEDLKIVDCPEIELCPTGDGHPHHSLRSLTINYSKLISCAAFMNLQFYGLTHLRILGEYKESVKCLPKEGWLPASLESLRLFNIKSVETLECKGLAHLNCLQQLSIYHCSKLKNIEGEKLPASLKQLIIKGTPLLGKRCEKKDPEVWPKISHIHGIQVDNRWIL</sequence>
<keyword evidence="4" id="KW-0611">Plant defense</keyword>
<dbReference type="RefSeq" id="XP_020990178.1">
    <property type="nucleotide sequence ID" value="XM_021134519.2"/>
</dbReference>
<name>A0A6P5N4X3_ARADU</name>
<proteinExistence type="predicted"/>
<organism evidence="10 11">
    <name type="scientific">Arachis duranensis</name>
    <name type="common">Wild peanut</name>
    <dbReference type="NCBI Taxonomy" id="130453"/>
    <lineage>
        <taxon>Eukaryota</taxon>
        <taxon>Viridiplantae</taxon>
        <taxon>Streptophyta</taxon>
        <taxon>Embryophyta</taxon>
        <taxon>Tracheophyta</taxon>
        <taxon>Spermatophyta</taxon>
        <taxon>Magnoliopsida</taxon>
        <taxon>eudicotyledons</taxon>
        <taxon>Gunneridae</taxon>
        <taxon>Pentapetalae</taxon>
        <taxon>rosids</taxon>
        <taxon>fabids</taxon>
        <taxon>Fabales</taxon>
        <taxon>Fabaceae</taxon>
        <taxon>Papilionoideae</taxon>
        <taxon>50 kb inversion clade</taxon>
        <taxon>dalbergioids sensu lato</taxon>
        <taxon>Dalbergieae</taxon>
        <taxon>Pterocarpus clade</taxon>
        <taxon>Arachis</taxon>
    </lineage>
</organism>
<protein>
    <submittedName>
        <fullName evidence="11">Disease resistance protein At3g14460 isoform X1</fullName>
    </submittedName>
</protein>
<feature type="domain" description="Disease resistance N-terminal" evidence="7">
    <location>
        <begin position="14"/>
        <end position="95"/>
    </location>
</feature>
<dbReference type="InterPro" id="IPR032675">
    <property type="entry name" value="LRR_dom_sf"/>
</dbReference>
<dbReference type="Proteomes" id="UP000515211">
    <property type="component" value="Unplaced"/>
</dbReference>
<dbReference type="Gene3D" id="3.80.10.10">
    <property type="entry name" value="Ribonuclease Inhibitor"/>
    <property type="match status" value="3"/>
</dbReference>
<keyword evidence="5" id="KW-0067">ATP-binding</keyword>
<dbReference type="Gene3D" id="1.10.10.10">
    <property type="entry name" value="Winged helix-like DNA-binding domain superfamily/Winged helix DNA-binding domain"/>
    <property type="match status" value="1"/>
</dbReference>
<dbReference type="Gene3D" id="3.40.50.300">
    <property type="entry name" value="P-loop containing nucleotide triphosphate hydrolases"/>
    <property type="match status" value="1"/>
</dbReference>
<keyword evidence="2" id="KW-0677">Repeat</keyword>
<dbReference type="PANTHER" id="PTHR36766:SF45">
    <property type="entry name" value="NB-ARC DOMAIN-CONTAINING PROTEIN"/>
    <property type="match status" value="1"/>
</dbReference>
<accession>A0A6P5N4X3</accession>
<dbReference type="InterPro" id="IPR056789">
    <property type="entry name" value="LRR_R13L1-DRL21"/>
</dbReference>
<gene>
    <name evidence="11" type="primary">LOC107472442</name>
</gene>
<evidence type="ECO:0000256" key="4">
    <source>
        <dbReference type="ARBA" id="ARBA00022821"/>
    </source>
</evidence>
<dbReference type="AlphaFoldDB" id="A0A6P5N4X3"/>
<evidence type="ECO:0000259" key="8">
    <source>
        <dbReference type="Pfam" id="PF23559"/>
    </source>
</evidence>
<dbReference type="FunFam" id="1.10.10.10:FF:000322">
    <property type="entry name" value="Probable disease resistance protein At1g63360"/>
    <property type="match status" value="1"/>
</dbReference>
<dbReference type="Pfam" id="PF00931">
    <property type="entry name" value="NB-ARC"/>
    <property type="match status" value="1"/>
</dbReference>
<dbReference type="KEGG" id="adu:107472442"/>
<dbReference type="InterPro" id="IPR036388">
    <property type="entry name" value="WH-like_DNA-bd_sf"/>
</dbReference>
<dbReference type="SUPFAM" id="SSF52058">
    <property type="entry name" value="L domain-like"/>
    <property type="match status" value="2"/>
</dbReference>
<evidence type="ECO:0000259" key="9">
    <source>
        <dbReference type="Pfam" id="PF25019"/>
    </source>
</evidence>
<dbReference type="Gene3D" id="1.10.8.430">
    <property type="entry name" value="Helical domain of apoptotic protease-activating factors"/>
    <property type="match status" value="1"/>
</dbReference>
<dbReference type="Pfam" id="PF25019">
    <property type="entry name" value="LRR_R13L1-DRL21"/>
    <property type="match status" value="1"/>
</dbReference>
<keyword evidence="10" id="KW-1185">Reference proteome</keyword>
<dbReference type="GO" id="GO:0051707">
    <property type="term" value="P:response to other organism"/>
    <property type="evidence" value="ECO:0007669"/>
    <property type="project" value="UniProtKB-ARBA"/>
</dbReference>
<dbReference type="GO" id="GO:0005524">
    <property type="term" value="F:ATP binding"/>
    <property type="evidence" value="ECO:0007669"/>
    <property type="project" value="UniProtKB-KW"/>
</dbReference>
<evidence type="ECO:0000259" key="6">
    <source>
        <dbReference type="Pfam" id="PF00931"/>
    </source>
</evidence>